<comment type="cofactor">
    <cofactor evidence="2">
        <name>Mg(2+)</name>
        <dbReference type="ChEBI" id="CHEBI:18420"/>
    </cofactor>
</comment>
<evidence type="ECO:0000256" key="1">
    <source>
        <dbReference type="ARBA" id="ARBA00001936"/>
    </source>
</evidence>
<evidence type="ECO:0000256" key="8">
    <source>
        <dbReference type="ARBA" id="ARBA00022723"/>
    </source>
</evidence>
<dbReference type="CDD" id="cd05402">
    <property type="entry name" value="NT_PAP_TUTase"/>
    <property type="match status" value="1"/>
</dbReference>
<dbReference type="InterPro" id="IPR043519">
    <property type="entry name" value="NT_sf"/>
</dbReference>
<keyword evidence="11" id="KW-0460">Magnesium</keyword>
<evidence type="ECO:0000256" key="6">
    <source>
        <dbReference type="ARBA" id="ARBA00022664"/>
    </source>
</evidence>
<evidence type="ECO:0000313" key="16">
    <source>
        <dbReference type="Proteomes" id="UP000242180"/>
    </source>
</evidence>
<evidence type="ECO:0000256" key="7">
    <source>
        <dbReference type="ARBA" id="ARBA00022679"/>
    </source>
</evidence>
<evidence type="ECO:0000256" key="9">
    <source>
        <dbReference type="ARBA" id="ARBA00022741"/>
    </source>
</evidence>
<keyword evidence="12" id="KW-0539">Nucleus</keyword>
<name>A0A1X2H1B8_SYNRA</name>
<evidence type="ECO:0000256" key="4">
    <source>
        <dbReference type="ARBA" id="ARBA00010912"/>
    </source>
</evidence>
<evidence type="ECO:0000256" key="10">
    <source>
        <dbReference type="ARBA" id="ARBA00022840"/>
    </source>
</evidence>
<feature type="domain" description="Poly(A) polymerase central" evidence="13">
    <location>
        <begin position="183"/>
        <end position="316"/>
    </location>
</feature>
<dbReference type="GO" id="GO:0005524">
    <property type="term" value="F:ATP binding"/>
    <property type="evidence" value="ECO:0007669"/>
    <property type="project" value="UniProtKB-KW"/>
</dbReference>
<evidence type="ECO:0000256" key="11">
    <source>
        <dbReference type="ARBA" id="ARBA00022842"/>
    </source>
</evidence>
<gene>
    <name evidence="15" type="ORF">BCR43DRAFT_498705</name>
</gene>
<dbReference type="OMA" id="RRCIKEN"/>
<accession>A0A1X2H1B8</accession>
<dbReference type="GO" id="GO:0005634">
    <property type="term" value="C:nucleus"/>
    <property type="evidence" value="ECO:0007669"/>
    <property type="project" value="UniProtKB-SubCell"/>
</dbReference>
<dbReference type="OrthoDB" id="10263155at2759"/>
<keyword evidence="7" id="KW-0808">Transferase</keyword>
<proteinExistence type="inferred from homology"/>
<dbReference type="InParanoid" id="A0A1X2H1B8"/>
<dbReference type="EC" id="2.7.7.19" evidence="5"/>
<dbReference type="SUPFAM" id="SSF81631">
    <property type="entry name" value="PAP/OAS1 substrate-binding domain"/>
    <property type="match status" value="1"/>
</dbReference>
<dbReference type="PANTHER" id="PTHR10682">
    <property type="entry name" value="POLY A POLYMERASE"/>
    <property type="match status" value="1"/>
</dbReference>
<dbReference type="Gene3D" id="1.10.1410.10">
    <property type="match status" value="1"/>
</dbReference>
<dbReference type="PANTHER" id="PTHR10682:SF10">
    <property type="entry name" value="POLYNUCLEOTIDE ADENYLYLTRANSFERASE"/>
    <property type="match status" value="1"/>
</dbReference>
<dbReference type="STRING" id="13706.A0A1X2H1B8"/>
<dbReference type="InterPro" id="IPR048840">
    <property type="entry name" value="PolA_pol_NTPase"/>
</dbReference>
<comment type="cofactor">
    <cofactor evidence="1">
        <name>Mn(2+)</name>
        <dbReference type="ChEBI" id="CHEBI:29035"/>
    </cofactor>
</comment>
<comment type="subcellular location">
    <subcellularLocation>
        <location evidence="3">Nucleus</location>
    </subcellularLocation>
</comment>
<dbReference type="Pfam" id="PF20750">
    <property type="entry name" value="PAP_NTPase"/>
    <property type="match status" value="1"/>
</dbReference>
<comment type="caution">
    <text evidence="15">The sequence shown here is derived from an EMBL/GenBank/DDBJ whole genome shotgun (WGS) entry which is preliminary data.</text>
</comment>
<keyword evidence="10" id="KW-0067">ATP-binding</keyword>
<evidence type="ECO:0000256" key="2">
    <source>
        <dbReference type="ARBA" id="ARBA00001946"/>
    </source>
</evidence>
<evidence type="ECO:0000259" key="14">
    <source>
        <dbReference type="Pfam" id="PF20750"/>
    </source>
</evidence>
<feature type="domain" description="Poly(A) polymerase nucleotidyltransferase" evidence="14">
    <location>
        <begin position="8"/>
        <end position="170"/>
    </location>
</feature>
<dbReference type="Pfam" id="PF04928">
    <property type="entry name" value="PAP_central"/>
    <property type="match status" value="1"/>
</dbReference>
<organism evidence="15 16">
    <name type="scientific">Syncephalastrum racemosum</name>
    <name type="common">Filamentous fungus</name>
    <dbReference type="NCBI Taxonomy" id="13706"/>
    <lineage>
        <taxon>Eukaryota</taxon>
        <taxon>Fungi</taxon>
        <taxon>Fungi incertae sedis</taxon>
        <taxon>Mucoromycota</taxon>
        <taxon>Mucoromycotina</taxon>
        <taxon>Mucoromycetes</taxon>
        <taxon>Mucorales</taxon>
        <taxon>Syncephalastraceae</taxon>
        <taxon>Syncephalastrum</taxon>
    </lineage>
</organism>
<keyword evidence="9" id="KW-0547">Nucleotide-binding</keyword>
<dbReference type="Gene3D" id="3.30.460.10">
    <property type="entry name" value="Beta Polymerase, domain 2"/>
    <property type="match status" value="1"/>
</dbReference>
<evidence type="ECO:0000259" key="13">
    <source>
        <dbReference type="Pfam" id="PF04928"/>
    </source>
</evidence>
<evidence type="ECO:0000256" key="3">
    <source>
        <dbReference type="ARBA" id="ARBA00004123"/>
    </source>
</evidence>
<keyword evidence="16" id="KW-1185">Reference proteome</keyword>
<dbReference type="SUPFAM" id="SSF81301">
    <property type="entry name" value="Nucleotidyltransferase"/>
    <property type="match status" value="1"/>
</dbReference>
<dbReference type="EMBL" id="MCGN01000011">
    <property type="protein sequence ID" value="ORY91208.1"/>
    <property type="molecule type" value="Genomic_DNA"/>
</dbReference>
<dbReference type="InterPro" id="IPR007012">
    <property type="entry name" value="PolA_pol_cen_dom"/>
</dbReference>
<dbReference type="AlphaFoldDB" id="A0A1X2H1B8"/>
<comment type="similarity">
    <text evidence="4">Belongs to the poly(A) polymerase family.</text>
</comment>
<dbReference type="Gene3D" id="3.30.70.590">
    <property type="entry name" value="Poly(A) polymerase predicted RNA binding domain"/>
    <property type="match status" value="1"/>
</dbReference>
<protein>
    <recommendedName>
        <fullName evidence="5">polynucleotide adenylyltransferase</fullName>
        <ecNumber evidence="5">2.7.7.19</ecNumber>
    </recommendedName>
</protein>
<dbReference type="GO" id="GO:0046872">
    <property type="term" value="F:metal ion binding"/>
    <property type="evidence" value="ECO:0007669"/>
    <property type="project" value="UniProtKB-KW"/>
</dbReference>
<evidence type="ECO:0000256" key="5">
    <source>
        <dbReference type="ARBA" id="ARBA00012388"/>
    </source>
</evidence>
<reference evidence="15 16" key="1">
    <citation type="submission" date="2016-07" db="EMBL/GenBank/DDBJ databases">
        <title>Pervasive Adenine N6-methylation of Active Genes in Fungi.</title>
        <authorList>
            <consortium name="DOE Joint Genome Institute"/>
            <person name="Mondo S.J."/>
            <person name="Dannebaum R.O."/>
            <person name="Kuo R.C."/>
            <person name="Labutti K."/>
            <person name="Haridas S."/>
            <person name="Kuo A."/>
            <person name="Salamov A."/>
            <person name="Ahrendt S.R."/>
            <person name="Lipzen A."/>
            <person name="Sullivan W."/>
            <person name="Andreopoulos W.B."/>
            <person name="Clum A."/>
            <person name="Lindquist E."/>
            <person name="Daum C."/>
            <person name="Ramamoorthy G.K."/>
            <person name="Gryganskyi A."/>
            <person name="Culley D."/>
            <person name="Magnuson J.K."/>
            <person name="James T.Y."/>
            <person name="O'Malley M.A."/>
            <person name="Stajich J.E."/>
            <person name="Spatafora J.W."/>
            <person name="Visel A."/>
            <person name="Grigoriev I.V."/>
        </authorList>
    </citation>
    <scope>NUCLEOTIDE SEQUENCE [LARGE SCALE GENOMIC DNA]</scope>
    <source>
        <strain evidence="15 16">NRRL 2496</strain>
    </source>
</reference>
<dbReference type="Proteomes" id="UP000242180">
    <property type="component" value="Unassembled WGS sequence"/>
</dbReference>
<dbReference type="GO" id="GO:1990817">
    <property type="term" value="F:poly(A) RNA polymerase activity"/>
    <property type="evidence" value="ECO:0007669"/>
    <property type="project" value="UniProtKB-EC"/>
</dbReference>
<evidence type="ECO:0000313" key="15">
    <source>
        <dbReference type="EMBL" id="ORY91208.1"/>
    </source>
</evidence>
<keyword evidence="6" id="KW-0507">mRNA processing</keyword>
<dbReference type="GO" id="GO:0006397">
    <property type="term" value="P:mRNA processing"/>
    <property type="evidence" value="ECO:0007669"/>
    <property type="project" value="UniProtKB-KW"/>
</dbReference>
<evidence type="ECO:0000256" key="12">
    <source>
        <dbReference type="ARBA" id="ARBA00023242"/>
    </source>
</evidence>
<keyword evidence="8" id="KW-0479">Metal-binding</keyword>
<sequence length="490" mass="56307">MVEDNVWIQALSDANAILPQAQERKRKQVMNLLRLLTPTLIRHIVREEPRLKADFTCQLVPFGSCALEAHTEGSDMDFALIAPQQVKRNDFFRIYSSILREQTTVSEVNVVDHAAVPVIRCVIDRTLVDITFVRLRRNTIPPDLDYLDNKNLVELDDACFASLDGVRCTHFYQRIIRTEHKQVFSRTLQTVKWWARQRGIYDKSTGYLNSGALTILLVHVYQKLSTYPEPMTIHSLLSAFFDQWSEWPWPEPVLLTDGIPGHQGDILSYESHAFLVDALMPIVTPCYRVSNAAPCVTKSSLTVLKKEFARASDICAYSFEIPDRMPAKLFRPYRLTKSFKSFLAILVCCDTGLSRENWLLKMPRLIPRFVELLEDMRLISYVRVLPEPVMTSIPYNTNGEKTAFQYGEEPKDRALEYKISELAPGELHRTCYLMGIEFNKELEPDTDIDITQQAADFQRVITSNRGRKDDDVVVNIVGLQRSDVVRLLKE</sequence>